<protein>
    <submittedName>
        <fullName evidence="2">Amidohydrolase family protein</fullName>
    </submittedName>
</protein>
<dbReference type="Pfam" id="PF04909">
    <property type="entry name" value="Amidohydro_2"/>
    <property type="match status" value="1"/>
</dbReference>
<feature type="domain" description="Amidohydrolase-related" evidence="1">
    <location>
        <begin position="127"/>
        <end position="375"/>
    </location>
</feature>
<dbReference type="SUPFAM" id="SSF51556">
    <property type="entry name" value="Metallo-dependent hydrolases"/>
    <property type="match status" value="1"/>
</dbReference>
<dbReference type="EMBL" id="JBBHJZ010000005">
    <property type="protein sequence ID" value="MEJ5979147.1"/>
    <property type="molecule type" value="Genomic_DNA"/>
</dbReference>
<dbReference type="InterPro" id="IPR032466">
    <property type="entry name" value="Metal_Hydrolase"/>
</dbReference>
<proteinExistence type="predicted"/>
<dbReference type="InterPro" id="IPR006680">
    <property type="entry name" value="Amidohydro-rel"/>
</dbReference>
<dbReference type="Gene3D" id="3.20.20.140">
    <property type="entry name" value="Metal-dependent hydrolases"/>
    <property type="match status" value="1"/>
</dbReference>
<organism evidence="2 3">
    <name type="scientific">Novosphingobium anseongense</name>
    <dbReference type="NCBI Taxonomy" id="3133436"/>
    <lineage>
        <taxon>Bacteria</taxon>
        <taxon>Pseudomonadati</taxon>
        <taxon>Pseudomonadota</taxon>
        <taxon>Alphaproteobacteria</taxon>
        <taxon>Sphingomonadales</taxon>
        <taxon>Sphingomonadaceae</taxon>
        <taxon>Novosphingobium</taxon>
    </lineage>
</organism>
<evidence type="ECO:0000313" key="2">
    <source>
        <dbReference type="EMBL" id="MEJ5979147.1"/>
    </source>
</evidence>
<dbReference type="Proteomes" id="UP001361239">
    <property type="component" value="Unassembled WGS sequence"/>
</dbReference>
<comment type="caution">
    <text evidence="2">The sequence shown here is derived from an EMBL/GenBank/DDBJ whole genome shotgun (WGS) entry which is preliminary data.</text>
</comment>
<evidence type="ECO:0000313" key="3">
    <source>
        <dbReference type="Proteomes" id="UP001361239"/>
    </source>
</evidence>
<sequence>MPVIELNRRNFVLAAAGSAVLGSRLVQAAASPTPDRITPWAGEKIVDCHFHERASEEAMIAHLDGAGVSSALMLAFGDASTRYAQLRGKHPGRFIGWARGAGFSPPGGSSASDAAPSPFNMASLSTAGASAQAIDELRRLKARGWKGFAESGAVGDVDSPDMHRMFAMAAELDVPIMMHFQKAGLPGRPSQPGRGFSHIEPMLKKYPKAKLVGHASDFWGHIDARYSDGGGYLTDKVQPGGLIDRLLADYPNLYGDLGAPSCLIQMGRDPEFTRGFLQRHQHKLMFGSDCGCADGRGGMGTMAPSVPVPPGSDPQRPAGGVNAGNAAAMQMRMAAMGGLAGKCIARELLSITWNSVDRSTFRNIAWNNAVRVYRLEHR</sequence>
<dbReference type="RefSeq" id="WP_339589081.1">
    <property type="nucleotide sequence ID" value="NZ_JBBHJZ010000005.1"/>
</dbReference>
<keyword evidence="3" id="KW-1185">Reference proteome</keyword>
<evidence type="ECO:0000259" key="1">
    <source>
        <dbReference type="Pfam" id="PF04909"/>
    </source>
</evidence>
<gene>
    <name evidence="2" type="ORF">WG901_21015</name>
</gene>
<accession>A0ABU8S2G7</accession>
<reference evidence="2 3" key="1">
    <citation type="submission" date="2024-03" db="EMBL/GenBank/DDBJ databases">
        <authorList>
            <person name="Jo J.-H."/>
        </authorList>
    </citation>
    <scope>NUCLEOTIDE SEQUENCE [LARGE SCALE GENOMIC DNA]</scope>
    <source>
        <strain evidence="2 3">PS1R-30</strain>
    </source>
</reference>
<name>A0ABU8S2G7_9SPHN</name>